<evidence type="ECO:0000259" key="11">
    <source>
        <dbReference type="PROSITE" id="PS01124"/>
    </source>
</evidence>
<feature type="domain" description="Response regulatory" evidence="12">
    <location>
        <begin position="3"/>
        <end position="120"/>
    </location>
</feature>
<dbReference type="CDD" id="cd17536">
    <property type="entry name" value="REC_YesN-like"/>
    <property type="match status" value="1"/>
</dbReference>
<keyword evidence="3" id="KW-0963">Cytoplasm</keyword>
<keyword evidence="6" id="KW-0805">Transcription regulation</keyword>
<gene>
    <name evidence="13" type="ORF">DFR60_10881</name>
</gene>
<dbReference type="InterPro" id="IPR041522">
    <property type="entry name" value="CdaR_GGDEF"/>
</dbReference>
<dbReference type="InterPro" id="IPR020449">
    <property type="entry name" value="Tscrpt_reg_AraC-type_HTH"/>
</dbReference>
<dbReference type="SMART" id="SM00448">
    <property type="entry name" value="REC"/>
    <property type="match status" value="1"/>
</dbReference>
<dbReference type="GO" id="GO:0003700">
    <property type="term" value="F:DNA-binding transcription factor activity"/>
    <property type="evidence" value="ECO:0007669"/>
    <property type="project" value="InterPro"/>
</dbReference>
<dbReference type="GeneID" id="86062485"/>
<comment type="caution">
    <text evidence="13">The sequence shown here is derived from an EMBL/GenBank/DDBJ whole genome shotgun (WGS) entry which is preliminary data.</text>
</comment>
<evidence type="ECO:0000256" key="1">
    <source>
        <dbReference type="ARBA" id="ARBA00004496"/>
    </source>
</evidence>
<evidence type="ECO:0000259" key="12">
    <source>
        <dbReference type="PROSITE" id="PS50110"/>
    </source>
</evidence>
<dbReference type="InterPro" id="IPR018060">
    <property type="entry name" value="HTH_AraC"/>
</dbReference>
<keyword evidence="5" id="KW-0902">Two-component regulatory system</keyword>
<sequence length="504" mass="57324">MYHVLLVDDEESVLNVLRTSIDWQGLGIETLLTANDGLAALDIFEQQQIDLLITDIRMPRLDGLELIRSVRRLYPDTHCILLTAYGEFDYARQAIYLGVENYLLKPVAKNEIEQTVSNALNNLYHRHQNTSGLLSENILRRWINGSITSEELGERAAVLGINLYLPQYCVICIVKTRRASISLFRSALIEALSSDFEVWHFWDEKGRFILILGGRSFETGSLTTRIYETAAANEAEENIAAAVGTTVTETALLHLSYLTATEILERSDLSKGQTILSGDITSHALGSDLLAEEIRTLFFEPNEKFRENGYKHLALKLYQSSPSQNLSSFMYACISILVTEFPERDNIQKLIFEQDWDLPENLEKDKFLVRVNELFNHVYAIFADCMAKRSPIIQAALRYIHNSVIEGNSVSVKEFCAKNGMNPAYLGHLFKQETGSFFNDYLMQCRINQSVILLRNPNRKIKDIAEKIGFTSTSYYVKCFREAKGMSPAKYRLDIEGNSEKEKS</sequence>
<protein>
    <recommendedName>
        <fullName evidence="2">Stage 0 sporulation protein A homolog</fullName>
    </recommendedName>
</protein>
<proteinExistence type="predicted"/>
<keyword evidence="14" id="KW-1185">Reference proteome</keyword>
<dbReference type="InterPro" id="IPR051552">
    <property type="entry name" value="HptR"/>
</dbReference>
<accession>A0A2V3Y4U9</accession>
<dbReference type="PRINTS" id="PR00032">
    <property type="entry name" value="HTHARAC"/>
</dbReference>
<dbReference type="PROSITE" id="PS01124">
    <property type="entry name" value="HTH_ARAC_FAMILY_2"/>
    <property type="match status" value="1"/>
</dbReference>
<feature type="domain" description="HTH araC/xylS-type" evidence="11">
    <location>
        <begin position="394"/>
        <end position="494"/>
    </location>
</feature>
<evidence type="ECO:0000256" key="2">
    <source>
        <dbReference type="ARBA" id="ARBA00018672"/>
    </source>
</evidence>
<dbReference type="SMART" id="SM00342">
    <property type="entry name" value="HTH_ARAC"/>
    <property type="match status" value="1"/>
</dbReference>
<dbReference type="Pfam" id="PF12833">
    <property type="entry name" value="HTH_18"/>
    <property type="match status" value="1"/>
</dbReference>
<dbReference type="SUPFAM" id="SSF52172">
    <property type="entry name" value="CheY-like"/>
    <property type="match status" value="1"/>
</dbReference>
<evidence type="ECO:0000256" key="8">
    <source>
        <dbReference type="ARBA" id="ARBA00023163"/>
    </source>
</evidence>
<dbReference type="Proteomes" id="UP000248057">
    <property type="component" value="Unassembled WGS sequence"/>
</dbReference>
<dbReference type="Gene3D" id="1.10.10.60">
    <property type="entry name" value="Homeodomain-like"/>
    <property type="match status" value="2"/>
</dbReference>
<dbReference type="Pfam" id="PF17853">
    <property type="entry name" value="GGDEF_2"/>
    <property type="match status" value="1"/>
</dbReference>
<name>A0A2V3Y4U9_9FIRM</name>
<dbReference type="SUPFAM" id="SSF46689">
    <property type="entry name" value="Homeodomain-like"/>
    <property type="match status" value="1"/>
</dbReference>
<dbReference type="PANTHER" id="PTHR42713">
    <property type="entry name" value="HISTIDINE KINASE-RELATED"/>
    <property type="match status" value="1"/>
</dbReference>
<dbReference type="PROSITE" id="PS00041">
    <property type="entry name" value="HTH_ARAC_FAMILY_1"/>
    <property type="match status" value="1"/>
</dbReference>
<dbReference type="RefSeq" id="WP_110323813.1">
    <property type="nucleotide sequence ID" value="NZ_QJKD01000008.1"/>
</dbReference>
<dbReference type="GO" id="GO:0005737">
    <property type="term" value="C:cytoplasm"/>
    <property type="evidence" value="ECO:0007669"/>
    <property type="project" value="UniProtKB-SubCell"/>
</dbReference>
<reference evidence="13 14" key="1">
    <citation type="submission" date="2018-05" db="EMBL/GenBank/DDBJ databases">
        <title>Genomic Encyclopedia of Type Strains, Phase IV (KMG-IV): sequencing the most valuable type-strain genomes for metagenomic binning, comparative biology and taxonomic classification.</title>
        <authorList>
            <person name="Goeker M."/>
        </authorList>
    </citation>
    <scope>NUCLEOTIDE SEQUENCE [LARGE SCALE GENOMIC DNA]</scope>
    <source>
        <strain evidence="13 14">DSM 24995</strain>
    </source>
</reference>
<dbReference type="EMBL" id="QJKD01000008">
    <property type="protein sequence ID" value="PXX51996.1"/>
    <property type="molecule type" value="Genomic_DNA"/>
</dbReference>
<dbReference type="GO" id="GO:0000160">
    <property type="term" value="P:phosphorelay signal transduction system"/>
    <property type="evidence" value="ECO:0007669"/>
    <property type="project" value="UniProtKB-KW"/>
</dbReference>
<keyword evidence="8" id="KW-0804">Transcription</keyword>
<evidence type="ECO:0000256" key="9">
    <source>
        <dbReference type="ARBA" id="ARBA00024867"/>
    </source>
</evidence>
<evidence type="ECO:0000256" key="3">
    <source>
        <dbReference type="ARBA" id="ARBA00022490"/>
    </source>
</evidence>
<dbReference type="GO" id="GO:0043565">
    <property type="term" value="F:sequence-specific DNA binding"/>
    <property type="evidence" value="ECO:0007669"/>
    <property type="project" value="InterPro"/>
</dbReference>
<evidence type="ECO:0000256" key="7">
    <source>
        <dbReference type="ARBA" id="ARBA00023125"/>
    </source>
</evidence>
<keyword evidence="4 10" id="KW-0597">Phosphoprotein</keyword>
<evidence type="ECO:0000256" key="10">
    <source>
        <dbReference type="PROSITE-ProRule" id="PRU00169"/>
    </source>
</evidence>
<comment type="subcellular location">
    <subcellularLocation>
        <location evidence="1">Cytoplasm</location>
    </subcellularLocation>
</comment>
<dbReference type="InterPro" id="IPR001789">
    <property type="entry name" value="Sig_transdc_resp-reg_receiver"/>
</dbReference>
<dbReference type="InterPro" id="IPR009057">
    <property type="entry name" value="Homeodomain-like_sf"/>
</dbReference>
<dbReference type="InterPro" id="IPR018062">
    <property type="entry name" value="HTH_AraC-typ_CS"/>
</dbReference>
<dbReference type="PANTHER" id="PTHR42713:SF3">
    <property type="entry name" value="TRANSCRIPTIONAL REGULATORY PROTEIN HPTR"/>
    <property type="match status" value="1"/>
</dbReference>
<dbReference type="Pfam" id="PF00072">
    <property type="entry name" value="Response_reg"/>
    <property type="match status" value="1"/>
</dbReference>
<evidence type="ECO:0000256" key="6">
    <source>
        <dbReference type="ARBA" id="ARBA00023015"/>
    </source>
</evidence>
<dbReference type="AlphaFoldDB" id="A0A2V3Y4U9"/>
<evidence type="ECO:0000313" key="14">
    <source>
        <dbReference type="Proteomes" id="UP000248057"/>
    </source>
</evidence>
<dbReference type="Gene3D" id="3.40.50.2300">
    <property type="match status" value="1"/>
</dbReference>
<evidence type="ECO:0000256" key="4">
    <source>
        <dbReference type="ARBA" id="ARBA00022553"/>
    </source>
</evidence>
<keyword evidence="7" id="KW-0238">DNA-binding</keyword>
<evidence type="ECO:0000256" key="5">
    <source>
        <dbReference type="ARBA" id="ARBA00023012"/>
    </source>
</evidence>
<dbReference type="PROSITE" id="PS50110">
    <property type="entry name" value="RESPONSE_REGULATORY"/>
    <property type="match status" value="1"/>
</dbReference>
<feature type="modified residue" description="4-aspartylphosphate" evidence="10">
    <location>
        <position position="55"/>
    </location>
</feature>
<organism evidence="13 14">
    <name type="scientific">Hungatella effluvii</name>
    <dbReference type="NCBI Taxonomy" id="1096246"/>
    <lineage>
        <taxon>Bacteria</taxon>
        <taxon>Bacillati</taxon>
        <taxon>Bacillota</taxon>
        <taxon>Clostridia</taxon>
        <taxon>Lachnospirales</taxon>
        <taxon>Lachnospiraceae</taxon>
        <taxon>Hungatella</taxon>
    </lineage>
</organism>
<evidence type="ECO:0000313" key="13">
    <source>
        <dbReference type="EMBL" id="PXX51996.1"/>
    </source>
</evidence>
<comment type="function">
    <text evidence="9">May play the central regulatory role in sporulation. It may be an element of the effector pathway responsible for the activation of sporulation genes in response to nutritional stress. Spo0A may act in concert with spo0H (a sigma factor) to control the expression of some genes that are critical to the sporulation process.</text>
</comment>
<dbReference type="InterPro" id="IPR011006">
    <property type="entry name" value="CheY-like_superfamily"/>
</dbReference>